<protein>
    <recommendedName>
        <fullName evidence="4">CCHC-type domain-containing protein</fullName>
    </recommendedName>
</protein>
<evidence type="ECO:0000313" key="5">
    <source>
        <dbReference type="EMBL" id="GEZ81196.1"/>
    </source>
</evidence>
<name>A0A699ISU4_TANCI</name>
<dbReference type="InterPro" id="IPR001878">
    <property type="entry name" value="Znf_CCHC"/>
</dbReference>
<keyword evidence="1" id="KW-0863">Zinc-finger</keyword>
<gene>
    <name evidence="5" type="ORF">Tci_553169</name>
</gene>
<dbReference type="SMART" id="SM00343">
    <property type="entry name" value="ZnF_C2HC"/>
    <property type="match status" value="1"/>
</dbReference>
<evidence type="ECO:0000256" key="1">
    <source>
        <dbReference type="PROSITE-ProRule" id="PRU00047"/>
    </source>
</evidence>
<comment type="caution">
    <text evidence="5">The sequence shown here is derived from an EMBL/GenBank/DDBJ whole genome shotgun (WGS) entry which is preliminary data.</text>
</comment>
<dbReference type="Gene3D" id="4.10.60.10">
    <property type="entry name" value="Zinc finger, CCHC-type"/>
    <property type="match status" value="1"/>
</dbReference>
<feature type="compositionally biased region" description="Polar residues" evidence="3">
    <location>
        <begin position="673"/>
        <end position="682"/>
    </location>
</feature>
<keyword evidence="2" id="KW-0175">Coiled coil</keyword>
<dbReference type="EMBL" id="BKCJ010326884">
    <property type="protein sequence ID" value="GEZ81196.1"/>
    <property type="molecule type" value="Genomic_DNA"/>
</dbReference>
<reference evidence="5" key="1">
    <citation type="journal article" date="2019" name="Sci. Rep.">
        <title>Draft genome of Tanacetum cinerariifolium, the natural source of mosquito coil.</title>
        <authorList>
            <person name="Yamashiro T."/>
            <person name="Shiraishi A."/>
            <person name="Satake H."/>
            <person name="Nakayama K."/>
        </authorList>
    </citation>
    <scope>NUCLEOTIDE SEQUENCE</scope>
</reference>
<dbReference type="SUPFAM" id="SSF57756">
    <property type="entry name" value="Retrovirus zinc finger-like domains"/>
    <property type="match status" value="1"/>
</dbReference>
<feature type="compositionally biased region" description="Basic and acidic residues" evidence="3">
    <location>
        <begin position="747"/>
        <end position="758"/>
    </location>
</feature>
<proteinExistence type="predicted"/>
<sequence>MSTQQEIYAAGSKNRPSMLNKDNYVPWSSRIIRYARSRPNCKMIIDSIENATPGEPDLPVPVPKSFHEQTNEELRENDIKWMDAYDQAIETILLGLPKDVYAAVDSCETTKEIWECYAGQVAQNQQGYNAWQNGGIQGAQNAGQNASVQSGGNQNGLVVVPRIANQNGTCNVVAVRAKDTGNRNQARCYNCRGLGHIARNCTARPRRRDAAYFQTQLLIAMGVQGNGNQNQIGNGNLVAARAEGNATGPRRRDAAYLQTQLLIAQKEKEGIQLQAEEYDLMAAAVDLDDIEEVNANCILMANLQQASTSGTQSDSTPVYDTDGSAEVHKNYDDNEIFNMFTQEEQYTELLEPISELHQVPQNDIDVVSEVTGVVQGREIVEQHPVNFEETRALYDSLYQNLATEVEKVNSVSRKLKETNAELTTELARYKNQERCFQNNQEKYNKLERCYQQSVYQEQCLSKKINALHLCTADDSLAKYKAMELDNERLLKAVVSQDVMNIVQKESVVDTSDLQTELERTKERFENCIIKKEIKYAKLWNDWYKKCTECKYDKISYDKAYKDMQQKIERLQAQLGDLKGKCKDTSHVSDTRNPLSQKLENKNVELESQVLNYARENAHLKVSYKNLFDSMSVSRAQTKTIIDSFQNELQSNIYKNAKLRTQLFKKASDHKDNTQNTSANTKFAKQPIGENFPKVGKTNALSKPVTSNSVYSSQEPKGVDNTKARRPQPRSNIKNDRVPSVSKSSRSKIKEAKVEEHHR</sequence>
<keyword evidence="1" id="KW-0479">Metal-binding</keyword>
<keyword evidence="1" id="KW-0862">Zinc</keyword>
<accession>A0A699ISU4</accession>
<evidence type="ECO:0000256" key="2">
    <source>
        <dbReference type="SAM" id="Coils"/>
    </source>
</evidence>
<feature type="region of interest" description="Disordered" evidence="3">
    <location>
        <begin position="665"/>
        <end position="758"/>
    </location>
</feature>
<dbReference type="GO" id="GO:0003676">
    <property type="term" value="F:nucleic acid binding"/>
    <property type="evidence" value="ECO:0007669"/>
    <property type="project" value="InterPro"/>
</dbReference>
<feature type="domain" description="CCHC-type" evidence="4">
    <location>
        <begin position="187"/>
        <end position="201"/>
    </location>
</feature>
<feature type="compositionally biased region" description="Polar residues" evidence="3">
    <location>
        <begin position="698"/>
        <end position="714"/>
    </location>
</feature>
<feature type="coiled-coil region" evidence="2">
    <location>
        <begin position="553"/>
        <end position="615"/>
    </location>
</feature>
<organism evidence="5">
    <name type="scientific">Tanacetum cinerariifolium</name>
    <name type="common">Dalmatian daisy</name>
    <name type="synonym">Chrysanthemum cinerariifolium</name>
    <dbReference type="NCBI Taxonomy" id="118510"/>
    <lineage>
        <taxon>Eukaryota</taxon>
        <taxon>Viridiplantae</taxon>
        <taxon>Streptophyta</taxon>
        <taxon>Embryophyta</taxon>
        <taxon>Tracheophyta</taxon>
        <taxon>Spermatophyta</taxon>
        <taxon>Magnoliopsida</taxon>
        <taxon>eudicotyledons</taxon>
        <taxon>Gunneridae</taxon>
        <taxon>Pentapetalae</taxon>
        <taxon>asterids</taxon>
        <taxon>campanulids</taxon>
        <taxon>Asterales</taxon>
        <taxon>Asteraceae</taxon>
        <taxon>Asteroideae</taxon>
        <taxon>Anthemideae</taxon>
        <taxon>Anthemidinae</taxon>
        <taxon>Tanacetum</taxon>
    </lineage>
</organism>
<dbReference type="Pfam" id="PF00098">
    <property type="entry name" value="zf-CCHC"/>
    <property type="match status" value="1"/>
</dbReference>
<feature type="coiled-coil region" evidence="2">
    <location>
        <begin position="412"/>
        <end position="439"/>
    </location>
</feature>
<dbReference type="PROSITE" id="PS50158">
    <property type="entry name" value="ZF_CCHC"/>
    <property type="match status" value="1"/>
</dbReference>
<evidence type="ECO:0000259" key="4">
    <source>
        <dbReference type="PROSITE" id="PS50158"/>
    </source>
</evidence>
<dbReference type="AlphaFoldDB" id="A0A699ISU4"/>
<dbReference type="GO" id="GO:0008270">
    <property type="term" value="F:zinc ion binding"/>
    <property type="evidence" value="ECO:0007669"/>
    <property type="project" value="UniProtKB-KW"/>
</dbReference>
<dbReference type="InterPro" id="IPR036875">
    <property type="entry name" value="Znf_CCHC_sf"/>
</dbReference>
<feature type="non-terminal residue" evidence="5">
    <location>
        <position position="758"/>
    </location>
</feature>
<evidence type="ECO:0000256" key="3">
    <source>
        <dbReference type="SAM" id="MobiDB-lite"/>
    </source>
</evidence>